<dbReference type="OMA" id="TCAREEK"/>
<dbReference type="CDD" id="cd02257">
    <property type="entry name" value="Peptidase_C19"/>
    <property type="match status" value="1"/>
</dbReference>
<evidence type="ECO:0000313" key="7">
    <source>
        <dbReference type="EMBL" id="OTG19693.1"/>
    </source>
</evidence>
<reference evidence="7" key="2">
    <citation type="submission" date="2017-02" db="EMBL/GenBank/DDBJ databases">
        <title>Sunflower complete genome.</title>
        <authorList>
            <person name="Langlade N."/>
            <person name="Munos S."/>
        </authorList>
    </citation>
    <scope>NUCLEOTIDE SEQUENCE [LARGE SCALE GENOMIC DNA]</scope>
    <source>
        <tissue evidence="7">Leaves</tissue>
    </source>
</reference>
<feature type="compositionally biased region" description="Basic and acidic residues" evidence="4">
    <location>
        <begin position="275"/>
        <end position="291"/>
    </location>
</feature>
<dbReference type="EMBL" id="CM007897">
    <property type="protein sequence ID" value="OTG19693.1"/>
    <property type="molecule type" value="Genomic_DNA"/>
</dbReference>
<dbReference type="GO" id="GO:0006508">
    <property type="term" value="P:proteolysis"/>
    <property type="evidence" value="ECO:0007669"/>
    <property type="project" value="UniProtKB-KW"/>
</dbReference>
<keyword evidence="2 7" id="KW-0378">Hydrolase</keyword>
<evidence type="ECO:0000256" key="3">
    <source>
        <dbReference type="SAM" id="Coils"/>
    </source>
</evidence>
<sequence length="1543" mass="174450">MGRKRRNADSRSKSAATPAGNHPPPSLSAANNGGVDVEVSSLTTELDLGLNSSIQPQLNLENEVSVSIESDGYSAVKIECEKALNALRRGNYKKAVRLMKELCAKHENGNSACLALVYRVQGTVCVKVAGIMDDLNAKQRYAKSAVESARKAVVLSPNSVEFAHFYANLLCDTATDAKEFEESVRECERALMIKNPIDPGKESLQDESQQKIGLADARIEHVQNELRVLHQKANVGSISSWMRSLNNGEENVRFFPIRTRVADDPMDVRTVQGRRSNDIKKASKTDEERKKEIEVKVAAARLLQQKLESSQSQTEGDKGPESSTAPSQRTGERRKSGKVKKNASTIERKDCILSYWKSMGTDLKKDLYKIRITDIKNHFKSPKDGLGYEVLTEALSFGASNKSWRYWMCCRCSEKFADPELHKQHIAQEHMYGLSPKLQTLLPLDVDSEWTEMLLTHPWRALDTDAAVRMIESQSNSPVSNADWFSDGYGYADAWDSPSVQKKYEDGPDGCNGIAKDPDCVPMECDQSESRKGCFNPDNWPLSDDVERTKLLEKIKTLFQLLIKHKCLAASHLTKVIQFAVEELHPQLLNCGAEQSPFCICLLGATELRKVLMFLQELSHSCGVGRYLEKGNVLEESNSVTQANEMAEKLVLDQDDSSLLLNANTCHDDDSFLSWIFSGPTSQEELTLWTRTRDENVHKGIEILENIGKEFSHLQSLCDRKLEHMSYEEALQLIEDLCLEEDKRREHDTEFVHQSYESILRKRREEITQHDNDVTHVNRFEIEVLTNVLKEADSMNVKQFGFEDTYGGVNVNNSHVFDLESGEDDWRVNDYLQQLDSCVKNGIQKQKEQLSIELSKIDARIMRTLSEIQMLEAKLGPLCEHDFGLIVMPLVKSYLRAHLENLAEKDATEKSDAAREAFLAELALDSKKGTGDIPKHVNDKVKDKRKNKEYRKTKDSKPTGASELHVLPNEKAEKAFLDPQVIDEQVNESVVEVSVAFDEQEDEVRRRKIELEDEERKLEATLEYQRRIEDETKQRHLAEQHKNSSRMTPVSMEPVNQSNGLLTLPEDGLSERTGTMEDGALLYESRAGRRGRRQKNITKLSDGRQQPLSSGKETTEFGRNSYSDRLQDSSSGDNERRILMLQAEDNDEKRFQADLSKAVRQSLDVFHSHKQSSSISGLMIPEETFIEEQDSCVTSIEVSPDNVNGSDVYGTGLKNEVGEYNCFLNVIIQSLWHLRRFREEFLSTSTSFHLHVGDPCVTCALYDIFSALSFASDTKVQAVAPTSLRIALSKLYPDSNFFQEAQMNDASEVLGVIFDCLHKSFTSVTGISGTELVENNIMGSWECINKACTAHSIFGLDIFERMNCYSCGLETRRLKYTSFFHQINANALRTMKVMCPEGSFDELLNLVEMNHQLACDPEDGGCGKLNYIHHILSTPPHVFTTVLGWQNTCESVDDIKATLAALSTEIDLSVLYRGLDPNNKRRLVSVVCYYGQHYHCFAYTHVHQRWVMYDDKTVKVIGRWEDVVSVCEKGHLQPQVLFYEAVN</sequence>
<feature type="domain" description="USP" evidence="5">
    <location>
        <begin position="1211"/>
        <end position="1542"/>
    </location>
</feature>
<dbReference type="InterPro" id="IPR038765">
    <property type="entry name" value="Papain-like_cys_pep_sf"/>
</dbReference>
<name>A0A251U9H2_HELAN</name>
<evidence type="ECO:0000256" key="2">
    <source>
        <dbReference type="ARBA" id="ARBA00022801"/>
    </source>
</evidence>
<dbReference type="Gramene" id="mRNA:HanXRQr2_Chr08g0355791">
    <property type="protein sequence ID" value="mRNA:HanXRQr2_Chr08g0355791"/>
    <property type="gene ID" value="HanXRQr2_Chr08g0355791"/>
</dbReference>
<evidence type="ECO:0000256" key="4">
    <source>
        <dbReference type="SAM" id="MobiDB-lite"/>
    </source>
</evidence>
<evidence type="ECO:0000259" key="5">
    <source>
        <dbReference type="PROSITE" id="PS50235"/>
    </source>
</evidence>
<organism evidence="7 8">
    <name type="scientific">Helianthus annuus</name>
    <name type="common">Common sunflower</name>
    <dbReference type="NCBI Taxonomy" id="4232"/>
    <lineage>
        <taxon>Eukaryota</taxon>
        <taxon>Viridiplantae</taxon>
        <taxon>Streptophyta</taxon>
        <taxon>Embryophyta</taxon>
        <taxon>Tracheophyta</taxon>
        <taxon>Spermatophyta</taxon>
        <taxon>Magnoliopsida</taxon>
        <taxon>eudicotyledons</taxon>
        <taxon>Gunneridae</taxon>
        <taxon>Pentapetalae</taxon>
        <taxon>asterids</taxon>
        <taxon>campanulids</taxon>
        <taxon>Asterales</taxon>
        <taxon>Asteraceae</taxon>
        <taxon>Asteroideae</taxon>
        <taxon>Heliantheae alliance</taxon>
        <taxon>Heliantheae</taxon>
        <taxon>Helianthus</taxon>
    </lineage>
</organism>
<reference evidence="6 8" key="1">
    <citation type="journal article" date="2017" name="Nature">
        <title>The sunflower genome provides insights into oil metabolism, flowering and Asterid evolution.</title>
        <authorList>
            <person name="Badouin H."/>
            <person name="Gouzy J."/>
            <person name="Grassa C.J."/>
            <person name="Murat F."/>
            <person name="Staton S.E."/>
            <person name="Cottret L."/>
            <person name="Lelandais-Briere C."/>
            <person name="Owens G.L."/>
            <person name="Carrere S."/>
            <person name="Mayjonade B."/>
            <person name="Legrand L."/>
            <person name="Gill N."/>
            <person name="Kane N.C."/>
            <person name="Bowers J.E."/>
            <person name="Hubner S."/>
            <person name="Bellec A."/>
            <person name="Berard A."/>
            <person name="Berges H."/>
            <person name="Blanchet N."/>
            <person name="Boniface M.C."/>
            <person name="Brunel D."/>
            <person name="Catrice O."/>
            <person name="Chaidir N."/>
            <person name="Claudel C."/>
            <person name="Donnadieu C."/>
            <person name="Faraut T."/>
            <person name="Fievet G."/>
            <person name="Helmstetter N."/>
            <person name="King M."/>
            <person name="Knapp S.J."/>
            <person name="Lai Z."/>
            <person name="Le Paslier M.C."/>
            <person name="Lippi Y."/>
            <person name="Lorenzon L."/>
            <person name="Mandel J.R."/>
            <person name="Marage G."/>
            <person name="Marchand G."/>
            <person name="Marquand E."/>
            <person name="Bret-Mestries E."/>
            <person name="Morien E."/>
            <person name="Nambeesan S."/>
            <person name="Nguyen T."/>
            <person name="Pegot-Espagnet P."/>
            <person name="Pouilly N."/>
            <person name="Raftis F."/>
            <person name="Sallet E."/>
            <person name="Schiex T."/>
            <person name="Thomas J."/>
            <person name="Vandecasteele C."/>
            <person name="Vares D."/>
            <person name="Vear F."/>
            <person name="Vautrin S."/>
            <person name="Crespi M."/>
            <person name="Mangin B."/>
            <person name="Burke J.M."/>
            <person name="Salse J."/>
            <person name="Munos S."/>
            <person name="Vincourt P."/>
            <person name="Rieseberg L.H."/>
            <person name="Langlade N.B."/>
        </authorList>
    </citation>
    <scope>NUCLEOTIDE SEQUENCE [LARGE SCALE GENOMIC DNA]</scope>
    <source>
        <strain evidence="8">cv. SF193</strain>
        <tissue evidence="6">Leaves</tissue>
    </source>
</reference>
<dbReference type="GO" id="GO:0004843">
    <property type="term" value="F:cysteine-type deubiquitinase activity"/>
    <property type="evidence" value="ECO:0007669"/>
    <property type="project" value="InterPro"/>
</dbReference>
<dbReference type="Pfam" id="PF04781">
    <property type="entry name" value="DUF627"/>
    <property type="match status" value="1"/>
</dbReference>
<dbReference type="InterPro" id="IPR052398">
    <property type="entry name" value="Ubiquitin_hydrolase_53/54"/>
</dbReference>
<feature type="region of interest" description="Disordered" evidence="4">
    <location>
        <begin position="266"/>
        <end position="291"/>
    </location>
</feature>
<keyword evidence="8" id="KW-1185">Reference proteome</keyword>
<evidence type="ECO:0000313" key="8">
    <source>
        <dbReference type="Proteomes" id="UP000215914"/>
    </source>
</evidence>
<dbReference type="Pfam" id="PF04780">
    <property type="entry name" value="DUF629"/>
    <property type="match status" value="2"/>
</dbReference>
<evidence type="ECO:0000313" key="6">
    <source>
        <dbReference type="EMBL" id="KAF5796777.1"/>
    </source>
</evidence>
<feature type="region of interest" description="Disordered" evidence="4">
    <location>
        <begin position="1"/>
        <end position="33"/>
    </location>
</feature>
<feature type="region of interest" description="Disordered" evidence="4">
    <location>
        <begin position="929"/>
        <end position="965"/>
    </location>
</feature>
<dbReference type="Proteomes" id="UP000215914">
    <property type="component" value="Chromosome 8"/>
</dbReference>
<dbReference type="InterPro" id="IPR006866">
    <property type="entry name" value="DUF627_N"/>
</dbReference>
<dbReference type="PANTHER" id="PTHR22975">
    <property type="entry name" value="UBIQUITIN SPECIFIC PROTEINASE"/>
    <property type="match status" value="1"/>
</dbReference>
<proteinExistence type="predicted"/>
<dbReference type="SUPFAM" id="SSF54001">
    <property type="entry name" value="Cysteine proteinases"/>
    <property type="match status" value="1"/>
</dbReference>
<feature type="region of interest" description="Disordered" evidence="4">
    <location>
        <begin position="1034"/>
        <end position="1066"/>
    </location>
</feature>
<keyword evidence="6" id="KW-0645">Protease</keyword>
<dbReference type="PANTHER" id="PTHR22975:SF9">
    <property type="entry name" value="ECHINUS SPLICE FORM 3"/>
    <property type="match status" value="1"/>
</dbReference>
<reference evidence="6" key="3">
    <citation type="submission" date="2020-06" db="EMBL/GenBank/DDBJ databases">
        <title>Helianthus annuus Genome sequencing and assembly Release 2.</title>
        <authorList>
            <person name="Gouzy J."/>
            <person name="Langlade N."/>
            <person name="Munos S."/>
        </authorList>
    </citation>
    <scope>NUCLEOTIDE SEQUENCE</scope>
    <source>
        <tissue evidence="6">Leaves</tissue>
    </source>
</reference>
<keyword evidence="3" id="KW-0175">Coiled coil</keyword>
<dbReference type="InterPro" id="IPR011990">
    <property type="entry name" value="TPR-like_helical_dom_sf"/>
</dbReference>
<keyword evidence="1" id="KW-0833">Ubl conjugation pathway</keyword>
<feature type="compositionally biased region" description="Polar residues" evidence="4">
    <location>
        <begin position="1097"/>
        <end position="1132"/>
    </location>
</feature>
<feature type="region of interest" description="Disordered" evidence="4">
    <location>
        <begin position="1085"/>
        <end position="1134"/>
    </location>
</feature>
<dbReference type="Gene3D" id="1.25.40.10">
    <property type="entry name" value="Tetratricopeptide repeat domain"/>
    <property type="match status" value="1"/>
</dbReference>
<protein>
    <submittedName>
        <fullName evidence="7">Putative ubiquitin carboxyl-terminal hydrolase-related protein</fullName>
    </submittedName>
    <submittedName>
        <fullName evidence="6">Tetratricopeptide-like helical domain superfamily, ubiquitin specific protease</fullName>
    </submittedName>
</protein>
<gene>
    <name evidence="7" type="ORF">HannXRQ_Chr08g0236941</name>
    <name evidence="6" type="ORF">HanXRQr2_Chr08g0355791</name>
</gene>
<feature type="region of interest" description="Disordered" evidence="4">
    <location>
        <begin position="306"/>
        <end position="342"/>
    </location>
</feature>
<dbReference type="PROSITE" id="PS50235">
    <property type="entry name" value="USP_3"/>
    <property type="match status" value="1"/>
</dbReference>
<feature type="compositionally biased region" description="Basic and acidic residues" evidence="4">
    <location>
        <begin position="929"/>
        <end position="942"/>
    </location>
</feature>
<accession>A0A251U9H2</accession>
<dbReference type="FunCoup" id="A0A251U9H2">
    <property type="interactions" value="3667"/>
</dbReference>
<dbReference type="STRING" id="4232.A0A251U9H2"/>
<dbReference type="InterPro" id="IPR028889">
    <property type="entry name" value="USP"/>
</dbReference>
<dbReference type="Gene3D" id="3.90.70.10">
    <property type="entry name" value="Cysteine proteinases"/>
    <property type="match status" value="1"/>
</dbReference>
<dbReference type="InterPro" id="IPR001394">
    <property type="entry name" value="Peptidase_C19_UCH"/>
</dbReference>
<dbReference type="InParanoid" id="A0A251U9H2"/>
<feature type="coiled-coil region" evidence="3">
    <location>
        <begin position="997"/>
        <end position="1031"/>
    </location>
</feature>
<dbReference type="Pfam" id="PF00443">
    <property type="entry name" value="UCH"/>
    <property type="match status" value="1"/>
</dbReference>
<dbReference type="GO" id="GO:0016579">
    <property type="term" value="P:protein deubiquitination"/>
    <property type="evidence" value="ECO:0007669"/>
    <property type="project" value="InterPro"/>
</dbReference>
<dbReference type="EMBL" id="MNCJ02000323">
    <property type="protein sequence ID" value="KAF5796777.1"/>
    <property type="molecule type" value="Genomic_DNA"/>
</dbReference>
<dbReference type="InterPro" id="IPR006865">
    <property type="entry name" value="DUF629"/>
</dbReference>
<evidence type="ECO:0000256" key="1">
    <source>
        <dbReference type="ARBA" id="ARBA00022786"/>
    </source>
</evidence>